<feature type="domain" description="RING-type" evidence="7">
    <location>
        <begin position="6"/>
        <end position="41"/>
    </location>
</feature>
<dbReference type="PROSITE" id="PS50089">
    <property type="entry name" value="ZF_RING_2"/>
    <property type="match status" value="1"/>
</dbReference>
<dbReference type="Gene3D" id="3.30.40.10">
    <property type="entry name" value="Zinc/RING finger domain, C3HC4 (zinc finger)"/>
    <property type="match status" value="1"/>
</dbReference>
<protein>
    <recommendedName>
        <fullName evidence="7">RING-type domain-containing protein</fullName>
    </recommendedName>
</protein>
<evidence type="ECO:0000256" key="4">
    <source>
        <dbReference type="ARBA" id="ARBA00022833"/>
    </source>
</evidence>
<dbReference type="GO" id="GO:0007032">
    <property type="term" value="P:endosome organization"/>
    <property type="evidence" value="ECO:0007669"/>
    <property type="project" value="TreeGrafter"/>
</dbReference>
<dbReference type="Pfam" id="PF17122">
    <property type="entry name" value="zf-C3H2C3"/>
    <property type="match status" value="1"/>
</dbReference>
<dbReference type="GO" id="GO:0005768">
    <property type="term" value="C:endosome"/>
    <property type="evidence" value="ECO:0007669"/>
    <property type="project" value="TreeGrafter"/>
</dbReference>
<accession>D8LV00</accession>
<dbReference type="RefSeq" id="XP_012893687.1">
    <property type="nucleotide sequence ID" value="XM_013038233.1"/>
</dbReference>
<proteinExistence type="predicted"/>
<dbReference type="InParanoid" id="D8LV00"/>
<evidence type="ECO:0000256" key="2">
    <source>
        <dbReference type="ARBA" id="ARBA00022723"/>
    </source>
</evidence>
<keyword evidence="9" id="KW-1185">Reference proteome</keyword>
<gene>
    <name evidence="8" type="ORF">GSBLH_T00000087001</name>
</gene>
<dbReference type="PANTHER" id="PTHR23323">
    <property type="entry name" value="VACUOLAR PROTEIN SORTING-ASSOCIATED PROTEIN"/>
    <property type="match status" value="1"/>
</dbReference>
<dbReference type="InterPro" id="IPR013083">
    <property type="entry name" value="Znf_RING/FYVE/PHD"/>
</dbReference>
<dbReference type="Proteomes" id="UP000008312">
    <property type="component" value="Unassembled WGS sequence"/>
</dbReference>
<dbReference type="GeneID" id="24917409"/>
<organism evidence="8">
    <name type="scientific">Blastocystis hominis</name>
    <dbReference type="NCBI Taxonomy" id="12968"/>
    <lineage>
        <taxon>Eukaryota</taxon>
        <taxon>Sar</taxon>
        <taxon>Stramenopiles</taxon>
        <taxon>Bigyra</taxon>
        <taxon>Opalozoa</taxon>
        <taxon>Opalinata</taxon>
        <taxon>Blastocystidae</taxon>
        <taxon>Blastocystis</taxon>
    </lineage>
</organism>
<dbReference type="GO" id="GO:0048284">
    <property type="term" value="P:organelle fusion"/>
    <property type="evidence" value="ECO:0007669"/>
    <property type="project" value="TreeGrafter"/>
</dbReference>
<comment type="subcellular location">
    <subcellularLocation>
        <location evidence="1">Membrane</location>
    </subcellularLocation>
</comment>
<dbReference type="GO" id="GO:0008270">
    <property type="term" value="F:zinc ion binding"/>
    <property type="evidence" value="ECO:0007669"/>
    <property type="project" value="UniProtKB-KW"/>
</dbReference>
<name>D8LV00_BLAHO</name>
<dbReference type="SUPFAM" id="SSF57850">
    <property type="entry name" value="RING/U-box"/>
    <property type="match status" value="1"/>
</dbReference>
<evidence type="ECO:0000256" key="5">
    <source>
        <dbReference type="ARBA" id="ARBA00023136"/>
    </source>
</evidence>
<evidence type="ECO:0000256" key="3">
    <source>
        <dbReference type="ARBA" id="ARBA00022771"/>
    </source>
</evidence>
<evidence type="ECO:0000256" key="1">
    <source>
        <dbReference type="ARBA" id="ARBA00004370"/>
    </source>
</evidence>
<keyword evidence="3 6" id="KW-0863">Zinc-finger</keyword>
<dbReference type="AlphaFoldDB" id="D8LV00"/>
<dbReference type="EMBL" id="FN668638">
    <property type="protein sequence ID" value="CBK19639.2"/>
    <property type="molecule type" value="Genomic_DNA"/>
</dbReference>
<keyword evidence="2" id="KW-0479">Metal-binding</keyword>
<dbReference type="PANTHER" id="PTHR23323:SF24">
    <property type="entry name" value="VACUOLAR PROTEIN SORTING-ASSOCIATED PROTEIN 11 HOMOLOG"/>
    <property type="match status" value="1"/>
</dbReference>
<evidence type="ECO:0000259" key="7">
    <source>
        <dbReference type="PROSITE" id="PS50089"/>
    </source>
</evidence>
<evidence type="ECO:0000256" key="6">
    <source>
        <dbReference type="PROSITE-ProRule" id="PRU00175"/>
    </source>
</evidence>
<evidence type="ECO:0000313" key="8">
    <source>
        <dbReference type="EMBL" id="CBK19639.2"/>
    </source>
</evidence>
<reference evidence="8" key="1">
    <citation type="submission" date="2010-02" db="EMBL/GenBank/DDBJ databases">
        <title>Sequencing and annotation of the Blastocystis hominis genome.</title>
        <authorList>
            <person name="Wincker P."/>
        </authorList>
    </citation>
    <scope>NUCLEOTIDE SEQUENCE</scope>
    <source>
        <strain evidence="8">Singapore isolate B</strain>
    </source>
</reference>
<evidence type="ECO:0000313" key="9">
    <source>
        <dbReference type="Proteomes" id="UP000008312"/>
    </source>
</evidence>
<dbReference type="OrthoDB" id="26184at2759"/>
<keyword evidence="5" id="KW-0472">Membrane</keyword>
<dbReference type="GO" id="GO:0030674">
    <property type="term" value="F:protein-macromolecule adaptor activity"/>
    <property type="evidence" value="ECO:0007669"/>
    <property type="project" value="TreeGrafter"/>
</dbReference>
<dbReference type="GO" id="GO:0006904">
    <property type="term" value="P:vesicle docking involved in exocytosis"/>
    <property type="evidence" value="ECO:0007669"/>
    <property type="project" value="TreeGrafter"/>
</dbReference>
<dbReference type="GO" id="GO:0007033">
    <property type="term" value="P:vacuole organization"/>
    <property type="evidence" value="ECO:0007669"/>
    <property type="project" value="TreeGrafter"/>
</dbReference>
<keyword evidence="4" id="KW-0862">Zinc</keyword>
<dbReference type="GO" id="GO:0030897">
    <property type="term" value="C:HOPS complex"/>
    <property type="evidence" value="ECO:0007669"/>
    <property type="project" value="TreeGrafter"/>
</dbReference>
<sequence>MQQRKCQGCKQQLDLPSVHFLCGHSYHKNCVDMSQKACPYCVYRYQKEFTVPPLASEASYFSDMHEAKDGFEVNAEYLGRRLFSKPEAPPKKEIELTDEELDAIPMQTLELCRVC</sequence>
<dbReference type="InterPro" id="IPR001841">
    <property type="entry name" value="Znf_RING"/>
</dbReference>